<evidence type="ECO:0000313" key="3">
    <source>
        <dbReference type="Proteomes" id="UP000244855"/>
    </source>
</evidence>
<reference evidence="2 3" key="1">
    <citation type="journal article" date="2018" name="Sci. Rep.">
        <title>Comparative genomics provides insights into the lifestyle and reveals functional heterogeneity of dark septate endophytic fungi.</title>
        <authorList>
            <person name="Knapp D.G."/>
            <person name="Nemeth J.B."/>
            <person name="Barry K."/>
            <person name="Hainaut M."/>
            <person name="Henrissat B."/>
            <person name="Johnson J."/>
            <person name="Kuo A."/>
            <person name="Lim J.H.P."/>
            <person name="Lipzen A."/>
            <person name="Nolan M."/>
            <person name="Ohm R.A."/>
            <person name="Tamas L."/>
            <person name="Grigoriev I.V."/>
            <person name="Spatafora J.W."/>
            <person name="Nagy L.G."/>
            <person name="Kovacs G.M."/>
        </authorList>
    </citation>
    <scope>NUCLEOTIDE SEQUENCE [LARGE SCALE GENOMIC DNA]</scope>
    <source>
        <strain evidence="2 3">DSE2036</strain>
    </source>
</reference>
<dbReference type="AlphaFoldDB" id="A0A2V1D082"/>
<feature type="region of interest" description="Disordered" evidence="1">
    <location>
        <begin position="386"/>
        <end position="460"/>
    </location>
</feature>
<dbReference type="Proteomes" id="UP000244855">
    <property type="component" value="Unassembled WGS sequence"/>
</dbReference>
<sequence length="636" mass="71237">MDRACKIVPLEAFGPFLEFEVFSSHRLGSIFSTIRKTKCKEETENLLSFIVAQYEEITLGWNPSVVSCMDAESLKQLQSRAPLLSKEDFKTVSKQLQSGALFPNLADHSLRKRMEKAVCSQRLIMSIDTFASDIAVLHRVHKSVSNVRKVLGKRPKGSQLSLRENLLAFFREKDSSSALAPEHVARCYHHVFLHAMRTGRKNFIGFRQLEDLVSREFAGKSAQIWDGIETTGPVLDYDPLNEKELSHKNRHGNDLFTDESGMNLLYLDHFVKPHQRALCLPSLPFLRRELVSIFLFGTVSSAASDITYEKMLESTQSEPPLEIAQWSALSGTLVGRSVQSDESSTLVQHYETIDDFRDEKRISSPTAHRKVGVVRHEVTVASMAASVHNVDSSEPRSSSKRSLSGATLVARDKRARLTDDHSAKSPADSSSMVLISPRSSPWSDASHHRPSSGKSTASPSTIVNSSSIYTHCSHAHYILPSWPAPPSPRGRLPRVAREYRLLVQEEPFLSEQELLHLSSESVRASDEGIDANNQRLQAVSRGGGLLRKIQFRSLRLNIAQSVPANPESIRSFVANQKSIDSQSSFWYPAQDNAHLCRATDCLELIAAFRRRQFDVIWVDSVFLASTEVPSDYNFFT</sequence>
<protein>
    <submittedName>
        <fullName evidence="2">Uncharacterized protein</fullName>
    </submittedName>
</protein>
<gene>
    <name evidence="2" type="ORF">DM02DRAFT_678101</name>
</gene>
<dbReference type="Pfam" id="PF12520">
    <property type="entry name" value="DUF3723"/>
    <property type="match status" value="1"/>
</dbReference>
<feature type="compositionally biased region" description="Polar residues" evidence="1">
    <location>
        <begin position="427"/>
        <end position="443"/>
    </location>
</feature>
<dbReference type="InterPro" id="IPR022198">
    <property type="entry name" value="DUF3723"/>
</dbReference>
<evidence type="ECO:0000256" key="1">
    <source>
        <dbReference type="SAM" id="MobiDB-lite"/>
    </source>
</evidence>
<dbReference type="OrthoDB" id="4227485at2759"/>
<name>A0A2V1D082_9PLEO</name>
<dbReference type="EMBL" id="KZ805870">
    <property type="protein sequence ID" value="PVH91416.1"/>
    <property type="molecule type" value="Genomic_DNA"/>
</dbReference>
<evidence type="ECO:0000313" key="2">
    <source>
        <dbReference type="EMBL" id="PVH91416.1"/>
    </source>
</evidence>
<keyword evidence="3" id="KW-1185">Reference proteome</keyword>
<proteinExistence type="predicted"/>
<accession>A0A2V1D082</accession>
<feature type="compositionally biased region" description="Basic and acidic residues" evidence="1">
    <location>
        <begin position="410"/>
        <end position="423"/>
    </location>
</feature>
<organism evidence="2 3">
    <name type="scientific">Periconia macrospinosa</name>
    <dbReference type="NCBI Taxonomy" id="97972"/>
    <lineage>
        <taxon>Eukaryota</taxon>
        <taxon>Fungi</taxon>
        <taxon>Dikarya</taxon>
        <taxon>Ascomycota</taxon>
        <taxon>Pezizomycotina</taxon>
        <taxon>Dothideomycetes</taxon>
        <taxon>Pleosporomycetidae</taxon>
        <taxon>Pleosporales</taxon>
        <taxon>Massarineae</taxon>
        <taxon>Periconiaceae</taxon>
        <taxon>Periconia</taxon>
    </lineage>
</organism>